<dbReference type="EMBL" id="JAQHRD010000007">
    <property type="protein sequence ID" value="KAJ6438797.1"/>
    <property type="molecule type" value="Genomic_DNA"/>
</dbReference>
<name>A0AB34FK13_9HYPO</name>
<gene>
    <name evidence="1" type="ORF">O9K51_08198</name>
</gene>
<reference evidence="1" key="1">
    <citation type="submission" date="2023-01" db="EMBL/GenBank/DDBJ databases">
        <title>The growth and conidiation of Purpureocillium lavendulum are regulated by nitrogen source and histone H3K14 acetylation.</title>
        <authorList>
            <person name="Tang P."/>
            <person name="Han J."/>
            <person name="Zhang C."/>
            <person name="Tang P."/>
            <person name="Qi F."/>
            <person name="Zhang K."/>
            <person name="Liang L."/>
        </authorList>
    </citation>
    <scope>NUCLEOTIDE SEQUENCE</scope>
    <source>
        <strain evidence="1">YMF1.00683</strain>
    </source>
</reference>
<dbReference type="Proteomes" id="UP001163105">
    <property type="component" value="Unassembled WGS sequence"/>
</dbReference>
<evidence type="ECO:0000313" key="1">
    <source>
        <dbReference type="EMBL" id="KAJ6438797.1"/>
    </source>
</evidence>
<comment type="caution">
    <text evidence="1">The sequence shown here is derived from an EMBL/GenBank/DDBJ whole genome shotgun (WGS) entry which is preliminary data.</text>
</comment>
<protein>
    <submittedName>
        <fullName evidence="1">Uncharacterized protein</fullName>
    </submittedName>
</protein>
<organism evidence="1 2">
    <name type="scientific">Purpureocillium lavendulum</name>
    <dbReference type="NCBI Taxonomy" id="1247861"/>
    <lineage>
        <taxon>Eukaryota</taxon>
        <taxon>Fungi</taxon>
        <taxon>Dikarya</taxon>
        <taxon>Ascomycota</taxon>
        <taxon>Pezizomycotina</taxon>
        <taxon>Sordariomycetes</taxon>
        <taxon>Hypocreomycetidae</taxon>
        <taxon>Hypocreales</taxon>
        <taxon>Ophiocordycipitaceae</taxon>
        <taxon>Purpureocillium</taxon>
    </lineage>
</organism>
<accession>A0AB34FK13</accession>
<keyword evidence="2" id="KW-1185">Reference proteome</keyword>
<evidence type="ECO:0000313" key="2">
    <source>
        <dbReference type="Proteomes" id="UP001163105"/>
    </source>
</evidence>
<dbReference type="AlphaFoldDB" id="A0AB34FK13"/>
<proteinExistence type="predicted"/>
<sequence length="66" mass="7564">MLGGRDLTTEVLHHDFLYPVDFDYLVEICAPLDNIELRGQSGLWLCETLIVEPVLAYHADNIITYK</sequence>